<dbReference type="AlphaFoldDB" id="A0A2T5FTJ0"/>
<dbReference type="RefSeq" id="WP_107970062.1">
    <property type="nucleotide sequence ID" value="NZ_NWBU01000018.1"/>
</dbReference>
<protein>
    <submittedName>
        <fullName evidence="3">Envelope stress response membrane protein PspB</fullName>
    </submittedName>
</protein>
<dbReference type="NCBIfam" id="TIGR02976">
    <property type="entry name" value="phageshock_pspB"/>
    <property type="match status" value="1"/>
</dbReference>
<sequence>MEEVFVPIAVVGMLFIGLPWLIFHYVSQWKRSGSLSMEDEKLLDELHDLARRLDDRLATIERIMAADDPSWRSRTQAAVARDYRADDEPRPGQEWRRDN</sequence>
<keyword evidence="2" id="KW-0472">Membrane</keyword>
<dbReference type="InterPro" id="IPR009554">
    <property type="entry name" value="Phageshock_PspB"/>
</dbReference>
<name>A0A2T5FTJ0_9SPHN</name>
<keyword evidence="4" id="KW-1185">Reference proteome</keyword>
<reference evidence="3 4" key="1">
    <citation type="submission" date="2017-09" db="EMBL/GenBank/DDBJ databases">
        <title>Sphingomonas panjinensis sp.nov., isolated from oil-contaminated soil.</title>
        <authorList>
            <person name="Wang L."/>
            <person name="Chen L."/>
        </authorList>
    </citation>
    <scope>NUCLEOTIDE SEQUENCE [LARGE SCALE GENOMIC DNA]</scope>
    <source>
        <strain evidence="3 4">FW-11</strain>
    </source>
</reference>
<evidence type="ECO:0000256" key="1">
    <source>
        <dbReference type="SAM" id="MobiDB-lite"/>
    </source>
</evidence>
<feature type="region of interest" description="Disordered" evidence="1">
    <location>
        <begin position="77"/>
        <end position="99"/>
    </location>
</feature>
<dbReference type="Proteomes" id="UP000244162">
    <property type="component" value="Unassembled WGS sequence"/>
</dbReference>
<dbReference type="OrthoDB" id="7365677at2"/>
<feature type="transmembrane region" description="Helical" evidence="2">
    <location>
        <begin position="6"/>
        <end position="26"/>
    </location>
</feature>
<evidence type="ECO:0000313" key="3">
    <source>
        <dbReference type="EMBL" id="PTQ07378.1"/>
    </source>
</evidence>
<gene>
    <name evidence="3" type="primary">pspB</name>
    <name evidence="3" type="ORF">CLG96_17685</name>
</gene>
<comment type="caution">
    <text evidence="3">The sequence shown here is derived from an EMBL/GenBank/DDBJ whole genome shotgun (WGS) entry which is preliminary data.</text>
</comment>
<proteinExistence type="predicted"/>
<dbReference type="GO" id="GO:0009271">
    <property type="term" value="P:phage shock"/>
    <property type="evidence" value="ECO:0007669"/>
    <property type="project" value="InterPro"/>
</dbReference>
<dbReference type="Pfam" id="PF06667">
    <property type="entry name" value="PspB"/>
    <property type="match status" value="1"/>
</dbReference>
<accession>A0A2T5FTJ0</accession>
<keyword evidence="2" id="KW-0812">Transmembrane</keyword>
<evidence type="ECO:0000256" key="2">
    <source>
        <dbReference type="SAM" id="Phobius"/>
    </source>
</evidence>
<evidence type="ECO:0000313" key="4">
    <source>
        <dbReference type="Proteomes" id="UP000244162"/>
    </source>
</evidence>
<organism evidence="3 4">
    <name type="scientific">Sphingomonas oleivorans</name>
    <dbReference type="NCBI Taxonomy" id="1735121"/>
    <lineage>
        <taxon>Bacteria</taxon>
        <taxon>Pseudomonadati</taxon>
        <taxon>Pseudomonadota</taxon>
        <taxon>Alphaproteobacteria</taxon>
        <taxon>Sphingomonadales</taxon>
        <taxon>Sphingomonadaceae</taxon>
        <taxon>Sphingomonas</taxon>
    </lineage>
</organism>
<keyword evidence="2" id="KW-1133">Transmembrane helix</keyword>
<feature type="compositionally biased region" description="Basic and acidic residues" evidence="1">
    <location>
        <begin position="81"/>
        <end position="99"/>
    </location>
</feature>
<dbReference type="EMBL" id="NWBU01000018">
    <property type="protein sequence ID" value="PTQ07378.1"/>
    <property type="molecule type" value="Genomic_DNA"/>
</dbReference>
<dbReference type="GO" id="GO:0006355">
    <property type="term" value="P:regulation of DNA-templated transcription"/>
    <property type="evidence" value="ECO:0007669"/>
    <property type="project" value="InterPro"/>
</dbReference>